<accession>A0ACB7XA21</accession>
<evidence type="ECO:0000313" key="1">
    <source>
        <dbReference type="EMBL" id="KAH7837618.1"/>
    </source>
</evidence>
<comment type="caution">
    <text evidence="1">The sequence shown here is derived from an EMBL/GenBank/DDBJ whole genome shotgun (WGS) entry which is preliminary data.</text>
</comment>
<dbReference type="EMBL" id="CM037156">
    <property type="protein sequence ID" value="KAH7837618.1"/>
    <property type="molecule type" value="Genomic_DNA"/>
</dbReference>
<keyword evidence="2" id="KW-1185">Reference proteome</keyword>
<gene>
    <name evidence="1" type="ORF">Vadar_015914</name>
</gene>
<protein>
    <submittedName>
        <fullName evidence="1">Uncharacterized protein</fullName>
    </submittedName>
</protein>
<sequence>MAEGENPRKHSEESVKLFVGQVPKHMSEEQLLALFKEFALVDEVNVIKDKITRDSRGCCFVICPTRQEADKAVNACHNKRTLPGASSPLQVKYADGELERLEHKLFVGMLPKNVSDAELSALFSQYGKITDLQILRGSQQTSKGCAFLKYETKEQALGAIEALNGKHTMEGSSVPLVVKRADTEKERQARRAQKAQSQASNVPNTNAAHHPSLFGSLGMGYSPPYSGYGYQTAGTYGLMQYRLPQMQNQPAFRSIIPPVNQGNVLRGVTPNLGPSMPPRNFALPPARYVGSAYPAVPGLQYPVAYPGGMMSNMPLRPAIVNSPSAASSSVGGSSGGQVEGPPGANLFIYHIPQDFGDQELENAFQPFGMVLSAKVFVDKETGVSKCFGFVSYDSPAAAQTAINTMNGYQLRGKKLKQHLFSMTTSVVQEKRDVDTIIITGGVKH</sequence>
<name>A0ACB7XA21_9ERIC</name>
<proteinExistence type="predicted"/>
<evidence type="ECO:0000313" key="2">
    <source>
        <dbReference type="Proteomes" id="UP000828048"/>
    </source>
</evidence>
<reference evidence="1 2" key="1">
    <citation type="journal article" date="2021" name="Hortic Res">
        <title>High-quality reference genome and annotation aids understanding of berry development for evergreen blueberry (Vaccinium darrowii).</title>
        <authorList>
            <person name="Yu J."/>
            <person name="Hulse-Kemp A.M."/>
            <person name="Babiker E."/>
            <person name="Staton M."/>
        </authorList>
    </citation>
    <scope>NUCLEOTIDE SEQUENCE [LARGE SCALE GENOMIC DNA]</scope>
    <source>
        <strain evidence="2">cv. NJ 8807/NJ 8810</strain>
        <tissue evidence="1">Young leaf</tissue>
    </source>
</reference>
<organism evidence="1 2">
    <name type="scientific">Vaccinium darrowii</name>
    <dbReference type="NCBI Taxonomy" id="229202"/>
    <lineage>
        <taxon>Eukaryota</taxon>
        <taxon>Viridiplantae</taxon>
        <taxon>Streptophyta</taxon>
        <taxon>Embryophyta</taxon>
        <taxon>Tracheophyta</taxon>
        <taxon>Spermatophyta</taxon>
        <taxon>Magnoliopsida</taxon>
        <taxon>eudicotyledons</taxon>
        <taxon>Gunneridae</taxon>
        <taxon>Pentapetalae</taxon>
        <taxon>asterids</taxon>
        <taxon>Ericales</taxon>
        <taxon>Ericaceae</taxon>
        <taxon>Vaccinioideae</taxon>
        <taxon>Vaccinieae</taxon>
        <taxon>Vaccinium</taxon>
    </lineage>
</organism>
<dbReference type="Proteomes" id="UP000828048">
    <property type="component" value="Chromosome 6"/>
</dbReference>